<accession>A0A437JA56</accession>
<gene>
    <name evidence="1" type="ORF">ENE74_06385</name>
</gene>
<dbReference type="OrthoDB" id="6057763at2"/>
<reference evidence="1 2" key="1">
    <citation type="submission" date="2019-01" db="EMBL/GenBank/DDBJ databases">
        <authorList>
            <person name="Chen W.-M."/>
        </authorList>
    </citation>
    <scope>NUCLEOTIDE SEQUENCE [LARGE SCALE GENOMIC DNA]</scope>
    <source>
        <strain evidence="1 2">TLA-22</strain>
    </source>
</reference>
<evidence type="ECO:0008006" key="3">
    <source>
        <dbReference type="Google" id="ProtNLM"/>
    </source>
</evidence>
<dbReference type="EMBL" id="RZUL01000002">
    <property type="protein sequence ID" value="RVT42399.1"/>
    <property type="molecule type" value="Genomic_DNA"/>
</dbReference>
<protein>
    <recommendedName>
        <fullName evidence="3">Lipocalin-like domain-containing protein</fullName>
    </recommendedName>
</protein>
<name>A0A437JA56_9SPHN</name>
<dbReference type="AlphaFoldDB" id="A0A437JA56"/>
<organism evidence="1 2">
    <name type="scientific">Sphingobium algorifonticola</name>
    <dbReference type="NCBI Taxonomy" id="2008318"/>
    <lineage>
        <taxon>Bacteria</taxon>
        <taxon>Pseudomonadati</taxon>
        <taxon>Pseudomonadota</taxon>
        <taxon>Alphaproteobacteria</taxon>
        <taxon>Sphingomonadales</taxon>
        <taxon>Sphingomonadaceae</taxon>
        <taxon>Sphingobium</taxon>
    </lineage>
</organism>
<sequence length="102" mass="11066">MTAIPTAFLGRWGMVPNDCDTSRSDTKGLVTVSPDALKFYESMGKLETIEAISPTEVKATFAFTGEGQSWTKTMTLSLAEAGTVLVRTEQDPAATFRHTKCD</sequence>
<dbReference type="Proteomes" id="UP000282977">
    <property type="component" value="Unassembled WGS sequence"/>
</dbReference>
<evidence type="ECO:0000313" key="1">
    <source>
        <dbReference type="EMBL" id="RVT42399.1"/>
    </source>
</evidence>
<evidence type="ECO:0000313" key="2">
    <source>
        <dbReference type="Proteomes" id="UP000282977"/>
    </source>
</evidence>
<keyword evidence="2" id="KW-1185">Reference proteome</keyword>
<comment type="caution">
    <text evidence="1">The sequence shown here is derived from an EMBL/GenBank/DDBJ whole genome shotgun (WGS) entry which is preliminary data.</text>
</comment>
<proteinExistence type="predicted"/>